<protein>
    <recommendedName>
        <fullName evidence="1">F-box domain-containing protein</fullName>
    </recommendedName>
</protein>
<feature type="domain" description="F-box" evidence="1">
    <location>
        <begin position="50"/>
        <end position="98"/>
    </location>
</feature>
<dbReference type="PROSITE" id="PS50181">
    <property type="entry name" value="FBOX"/>
    <property type="match status" value="1"/>
</dbReference>
<keyword evidence="3" id="KW-1185">Reference proteome</keyword>
<sequence length="509" mass="56455">MKDDSCIPPTINFASVDDSLHDTKDASDDSNCTDAEHWRLQDTTAITVVRASLHTLPAEVVFYIMDSLLPRHILVLAKVSRRLRILSLEQLAHVYDISLGQISGGSFVDQEMTWTNCAGSNDDNDSDINIPNKANNTINSNMEPISKIVCVSGFELYVRLTLSEIYHHETACPKTTDGKGVVRMTLTSCKKILRRLYLMDPSNKNWVPVPSDSSSSSSLQLNPYVTSLEGLHVVSRVIVDQVCRGICLPETAVLILQTLTSLWDQDQFQYQLDCPDWNADLRLPPVEDQASMGQLSFQYLVPNILTLLKPHKSPTSTMQPPTNALSVTKQDPDTGATIQNVDAEVNSSQSSRLPTPPHFLHFQSLTKQCKSLTNDALAGQQALLQPLCIRSITHLTRVLCFLPLLGRHFNALPTTTFIETFLDRSGGDLSMDRAVVMVYGFMCVLDLESGKANLAADSYKIFEKTMPTQGVVQAKEMVRVVERHRLLVLGFVLSSPTFSSTRFFGASPH</sequence>
<dbReference type="AlphaFoldDB" id="A0A9P6PM66"/>
<evidence type="ECO:0000259" key="1">
    <source>
        <dbReference type="PROSITE" id="PS50181"/>
    </source>
</evidence>
<dbReference type="EMBL" id="JAAAJA010000983">
    <property type="protein sequence ID" value="KAG0248488.1"/>
    <property type="molecule type" value="Genomic_DNA"/>
</dbReference>
<proteinExistence type="predicted"/>
<comment type="caution">
    <text evidence="2">The sequence shown here is derived from an EMBL/GenBank/DDBJ whole genome shotgun (WGS) entry which is preliminary data.</text>
</comment>
<dbReference type="InterPro" id="IPR036047">
    <property type="entry name" value="F-box-like_dom_sf"/>
</dbReference>
<evidence type="ECO:0000313" key="2">
    <source>
        <dbReference type="EMBL" id="KAG0248488.1"/>
    </source>
</evidence>
<dbReference type="SUPFAM" id="SSF81383">
    <property type="entry name" value="F-box domain"/>
    <property type="match status" value="1"/>
</dbReference>
<dbReference type="Proteomes" id="UP000726737">
    <property type="component" value="Unassembled WGS sequence"/>
</dbReference>
<gene>
    <name evidence="2" type="ORF">BG011_010219</name>
</gene>
<evidence type="ECO:0000313" key="3">
    <source>
        <dbReference type="Proteomes" id="UP000726737"/>
    </source>
</evidence>
<dbReference type="SMART" id="SM00256">
    <property type="entry name" value="FBOX"/>
    <property type="match status" value="1"/>
</dbReference>
<dbReference type="OrthoDB" id="2403801at2759"/>
<organism evidence="2 3">
    <name type="scientific">Mortierella polycephala</name>
    <dbReference type="NCBI Taxonomy" id="41804"/>
    <lineage>
        <taxon>Eukaryota</taxon>
        <taxon>Fungi</taxon>
        <taxon>Fungi incertae sedis</taxon>
        <taxon>Mucoromycota</taxon>
        <taxon>Mortierellomycotina</taxon>
        <taxon>Mortierellomycetes</taxon>
        <taxon>Mortierellales</taxon>
        <taxon>Mortierellaceae</taxon>
        <taxon>Mortierella</taxon>
    </lineage>
</organism>
<dbReference type="InterPro" id="IPR001810">
    <property type="entry name" value="F-box_dom"/>
</dbReference>
<name>A0A9P6PM66_9FUNG</name>
<reference evidence="2" key="1">
    <citation type="journal article" date="2020" name="Fungal Divers.">
        <title>Resolving the Mortierellaceae phylogeny through synthesis of multi-gene phylogenetics and phylogenomics.</title>
        <authorList>
            <person name="Vandepol N."/>
            <person name="Liber J."/>
            <person name="Desiro A."/>
            <person name="Na H."/>
            <person name="Kennedy M."/>
            <person name="Barry K."/>
            <person name="Grigoriev I.V."/>
            <person name="Miller A.N."/>
            <person name="O'Donnell K."/>
            <person name="Stajich J.E."/>
            <person name="Bonito G."/>
        </authorList>
    </citation>
    <scope>NUCLEOTIDE SEQUENCE</scope>
    <source>
        <strain evidence="2">KOD948</strain>
    </source>
</reference>
<accession>A0A9P6PM66</accession>